<evidence type="ECO:0000313" key="2">
    <source>
        <dbReference type="Proteomes" id="UP001221757"/>
    </source>
</evidence>
<name>A0AAD7G748_MYCRO</name>
<dbReference type="EMBL" id="JARKIE010000234">
    <property type="protein sequence ID" value="KAJ7663441.1"/>
    <property type="molecule type" value="Genomic_DNA"/>
</dbReference>
<protein>
    <submittedName>
        <fullName evidence="1">Uncharacterized protein</fullName>
    </submittedName>
</protein>
<organism evidence="1 2">
    <name type="scientific">Mycena rosella</name>
    <name type="common">Pink bonnet</name>
    <name type="synonym">Agaricus rosellus</name>
    <dbReference type="NCBI Taxonomy" id="1033263"/>
    <lineage>
        <taxon>Eukaryota</taxon>
        <taxon>Fungi</taxon>
        <taxon>Dikarya</taxon>
        <taxon>Basidiomycota</taxon>
        <taxon>Agaricomycotina</taxon>
        <taxon>Agaricomycetes</taxon>
        <taxon>Agaricomycetidae</taxon>
        <taxon>Agaricales</taxon>
        <taxon>Marasmiineae</taxon>
        <taxon>Mycenaceae</taxon>
        <taxon>Mycena</taxon>
    </lineage>
</organism>
<evidence type="ECO:0000313" key="1">
    <source>
        <dbReference type="EMBL" id="KAJ7663441.1"/>
    </source>
</evidence>
<keyword evidence="2" id="KW-1185">Reference proteome</keyword>
<comment type="caution">
    <text evidence="1">The sequence shown here is derived from an EMBL/GenBank/DDBJ whole genome shotgun (WGS) entry which is preliminary data.</text>
</comment>
<proteinExistence type="predicted"/>
<accession>A0AAD7G748</accession>
<dbReference type="Proteomes" id="UP001221757">
    <property type="component" value="Unassembled WGS sequence"/>
</dbReference>
<dbReference type="AlphaFoldDB" id="A0AAD7G748"/>
<sequence length="79" mass="8735">MASILDSVRLGPSLRLTLTLNLRNLAQQQNGNTCGPRRRRRTVFRKHAPDPASKILVVKELLDAQNLSITVKSGRSAKS</sequence>
<gene>
    <name evidence="1" type="ORF">B0H17DRAFT_1211691</name>
</gene>
<reference evidence="1" key="1">
    <citation type="submission" date="2023-03" db="EMBL/GenBank/DDBJ databases">
        <title>Massive genome expansion in bonnet fungi (Mycena s.s.) driven by repeated elements and novel gene families across ecological guilds.</title>
        <authorList>
            <consortium name="Lawrence Berkeley National Laboratory"/>
            <person name="Harder C.B."/>
            <person name="Miyauchi S."/>
            <person name="Viragh M."/>
            <person name="Kuo A."/>
            <person name="Thoen E."/>
            <person name="Andreopoulos B."/>
            <person name="Lu D."/>
            <person name="Skrede I."/>
            <person name="Drula E."/>
            <person name="Henrissat B."/>
            <person name="Morin E."/>
            <person name="Kohler A."/>
            <person name="Barry K."/>
            <person name="LaButti K."/>
            <person name="Morin E."/>
            <person name="Salamov A."/>
            <person name="Lipzen A."/>
            <person name="Mereny Z."/>
            <person name="Hegedus B."/>
            <person name="Baldrian P."/>
            <person name="Stursova M."/>
            <person name="Weitz H."/>
            <person name="Taylor A."/>
            <person name="Grigoriev I.V."/>
            <person name="Nagy L.G."/>
            <person name="Martin F."/>
            <person name="Kauserud H."/>
        </authorList>
    </citation>
    <scope>NUCLEOTIDE SEQUENCE</scope>
    <source>
        <strain evidence="1">CBHHK067</strain>
    </source>
</reference>